<dbReference type="GO" id="GO:0003723">
    <property type="term" value="F:RNA binding"/>
    <property type="evidence" value="ECO:0007669"/>
    <property type="project" value="UniProtKB-KW"/>
</dbReference>
<feature type="binding site" evidence="12">
    <location>
        <position position="36"/>
    </location>
    <ligand>
        <name>L-tyrosine</name>
        <dbReference type="ChEBI" id="CHEBI:58315"/>
    </ligand>
</feature>
<dbReference type="PANTHER" id="PTHR11766:SF0">
    <property type="entry name" value="TYROSINE--TRNA LIGASE, MITOCHONDRIAL"/>
    <property type="match status" value="1"/>
</dbReference>
<dbReference type="GO" id="GO:0004822">
    <property type="term" value="F:isoleucine-tRNA ligase activity"/>
    <property type="evidence" value="ECO:0007669"/>
    <property type="project" value="UniProtKB-EC"/>
</dbReference>
<evidence type="ECO:0000256" key="5">
    <source>
        <dbReference type="ARBA" id="ARBA00022840"/>
    </source>
</evidence>
<dbReference type="EC" id="6.1.1.1" evidence="12"/>
<evidence type="ECO:0000256" key="6">
    <source>
        <dbReference type="ARBA" id="ARBA00022884"/>
    </source>
</evidence>
<evidence type="ECO:0000256" key="2">
    <source>
        <dbReference type="ARBA" id="ARBA00022490"/>
    </source>
</evidence>
<accession>A0A9X0TK23</accession>
<dbReference type="GO" id="GO:0005524">
    <property type="term" value="F:ATP binding"/>
    <property type="evidence" value="ECO:0007669"/>
    <property type="project" value="UniProtKB-UniRule"/>
</dbReference>
<feature type="short sequence motif" description="'HIGH' region" evidence="12">
    <location>
        <begin position="41"/>
        <end position="50"/>
    </location>
</feature>
<dbReference type="GO" id="GO:0004831">
    <property type="term" value="F:tyrosine-tRNA ligase activity"/>
    <property type="evidence" value="ECO:0007669"/>
    <property type="project" value="UniProtKB-UniRule"/>
</dbReference>
<protein>
    <recommendedName>
        <fullName evidence="12">Tyrosine--tRNA ligase</fullName>
        <ecNumber evidence="12">6.1.1.1</ecNumber>
    </recommendedName>
    <alternativeName>
        <fullName evidence="12">Tyrosyl-tRNA synthetase</fullName>
        <shortName evidence="12">TyrRS</shortName>
    </alternativeName>
</protein>
<dbReference type="InterPro" id="IPR001412">
    <property type="entry name" value="aa-tRNA-synth_I_CS"/>
</dbReference>
<keyword evidence="8 12" id="KW-0030">Aminoacyl-tRNA synthetase</keyword>
<evidence type="ECO:0000256" key="12">
    <source>
        <dbReference type="HAMAP-Rule" id="MF_02006"/>
    </source>
</evidence>
<dbReference type="InterPro" id="IPR002305">
    <property type="entry name" value="aa-tRNA-synth_Ic"/>
</dbReference>
<dbReference type="Gene3D" id="3.10.290.10">
    <property type="entry name" value="RNA-binding S4 domain"/>
    <property type="match status" value="1"/>
</dbReference>
<dbReference type="InterPro" id="IPR024107">
    <property type="entry name" value="Tyr-tRNA-ligase_bac_1"/>
</dbReference>
<evidence type="ECO:0000256" key="4">
    <source>
        <dbReference type="ARBA" id="ARBA00022741"/>
    </source>
</evidence>
<dbReference type="NCBIfam" id="TIGR00234">
    <property type="entry name" value="tyrS"/>
    <property type="match status" value="1"/>
</dbReference>
<feature type="binding site" evidence="12">
    <location>
        <position position="174"/>
    </location>
    <ligand>
        <name>L-tyrosine</name>
        <dbReference type="ChEBI" id="CHEBI:58315"/>
    </ligand>
</feature>
<comment type="caution">
    <text evidence="15">The sequence shown here is derived from an EMBL/GenBank/DDBJ whole genome shotgun (WGS) entry which is preliminary data.</text>
</comment>
<feature type="domain" description="Tyrosine--tRNA ligase SYY-like C-terminal" evidence="14">
    <location>
        <begin position="335"/>
        <end position="417"/>
    </location>
</feature>
<dbReference type="FunFam" id="1.10.240.10:FF:000001">
    <property type="entry name" value="Tyrosine--tRNA ligase"/>
    <property type="match status" value="1"/>
</dbReference>
<dbReference type="AlphaFoldDB" id="A0A9X0TK23"/>
<feature type="binding site" evidence="12">
    <location>
        <position position="170"/>
    </location>
    <ligand>
        <name>L-tyrosine</name>
        <dbReference type="ChEBI" id="CHEBI:58315"/>
    </ligand>
</feature>
<evidence type="ECO:0000256" key="1">
    <source>
        <dbReference type="ARBA" id="ARBA00004496"/>
    </source>
</evidence>
<feature type="short sequence motif" description="'KMSKS' region" evidence="12">
    <location>
        <begin position="231"/>
        <end position="235"/>
    </location>
</feature>
<evidence type="ECO:0000256" key="11">
    <source>
        <dbReference type="ARBA" id="ARBA00060965"/>
    </source>
</evidence>
<dbReference type="CDD" id="cd00165">
    <property type="entry name" value="S4"/>
    <property type="match status" value="1"/>
</dbReference>
<feature type="binding site" evidence="12">
    <location>
        <position position="234"/>
    </location>
    <ligand>
        <name>ATP</name>
        <dbReference type="ChEBI" id="CHEBI:30616"/>
    </ligand>
</feature>
<organism evidence="15 16">
    <name type="scientific">Staphylococcus coagulans</name>
    <dbReference type="NCBI Taxonomy" id="74706"/>
    <lineage>
        <taxon>Bacteria</taxon>
        <taxon>Bacillati</taxon>
        <taxon>Bacillota</taxon>
        <taxon>Bacilli</taxon>
        <taxon>Bacillales</taxon>
        <taxon>Staphylococcaceae</taxon>
        <taxon>Staphylococcus</taxon>
    </lineage>
</organism>
<evidence type="ECO:0000313" key="16">
    <source>
        <dbReference type="Proteomes" id="UP000524893"/>
    </source>
</evidence>
<comment type="similarity">
    <text evidence="11 12">Belongs to the class-I aminoacyl-tRNA synthetase family. TyrS type 1 subfamily.</text>
</comment>
<dbReference type="PROSITE" id="PS50889">
    <property type="entry name" value="S4"/>
    <property type="match status" value="1"/>
</dbReference>
<comment type="subunit">
    <text evidence="12">Homodimer.</text>
</comment>
<comment type="function">
    <text evidence="12">Catalyzes the attachment of tyrosine to tRNA(Tyr) in a two-step reaction: tyrosine is first activated by ATP to form Tyr-AMP and then transferred to the acceptor end of tRNA(Tyr).</text>
</comment>
<dbReference type="InterPro" id="IPR036986">
    <property type="entry name" value="S4_RNA-bd_sf"/>
</dbReference>
<reference evidence="15 16" key="1">
    <citation type="journal article" date="2020" name="Access Microbiol">
        <title>Isolation and genome sequencing of Staphylococcus schleiferi subspecies coagulans from Antarctic seals.</title>
        <authorList>
            <person name="Foster G."/>
            <person name="Robb A."/>
            <person name="Paterson G.K."/>
        </authorList>
    </citation>
    <scope>NUCLEOTIDE SEQUENCE [LARGE SCALE GENOMIC DNA]</scope>
    <source>
        <strain evidence="15 16">M615/02/4</strain>
    </source>
</reference>
<keyword evidence="2 12" id="KW-0963">Cytoplasm</keyword>
<keyword evidence="4 12" id="KW-0547">Nucleotide-binding</keyword>
<dbReference type="InterPro" id="IPR014729">
    <property type="entry name" value="Rossmann-like_a/b/a_fold"/>
</dbReference>
<comment type="catalytic activity">
    <reaction evidence="10">
        <text>tRNA(Ile) + L-isoleucine + ATP = L-isoleucyl-tRNA(Ile) + AMP + diphosphate</text>
        <dbReference type="Rhea" id="RHEA:11060"/>
        <dbReference type="Rhea" id="RHEA-COMP:9666"/>
        <dbReference type="Rhea" id="RHEA-COMP:9695"/>
        <dbReference type="ChEBI" id="CHEBI:30616"/>
        <dbReference type="ChEBI" id="CHEBI:33019"/>
        <dbReference type="ChEBI" id="CHEBI:58045"/>
        <dbReference type="ChEBI" id="CHEBI:78442"/>
        <dbReference type="ChEBI" id="CHEBI:78528"/>
        <dbReference type="ChEBI" id="CHEBI:456215"/>
        <dbReference type="EC" id="6.1.1.5"/>
    </reaction>
</comment>
<dbReference type="SUPFAM" id="SSF55174">
    <property type="entry name" value="Alpha-L RNA-binding motif"/>
    <property type="match status" value="1"/>
</dbReference>
<evidence type="ECO:0000313" key="15">
    <source>
        <dbReference type="EMBL" id="MBA8775460.1"/>
    </source>
</evidence>
<dbReference type="RefSeq" id="WP_182280318.1">
    <property type="nucleotide sequence ID" value="NZ_JABTCN010000001.1"/>
</dbReference>
<proteinExistence type="inferred from homology"/>
<keyword evidence="6 13" id="KW-0694">RNA-binding</keyword>
<comment type="subcellular location">
    <subcellularLocation>
        <location evidence="1 12">Cytoplasm</location>
    </subcellularLocation>
</comment>
<dbReference type="GO" id="GO:0005829">
    <property type="term" value="C:cytosol"/>
    <property type="evidence" value="ECO:0007669"/>
    <property type="project" value="TreeGrafter"/>
</dbReference>
<dbReference type="InterPro" id="IPR002307">
    <property type="entry name" value="Tyr-tRNA-ligase"/>
</dbReference>
<keyword evidence="5 12" id="KW-0067">ATP-binding</keyword>
<evidence type="ECO:0000256" key="7">
    <source>
        <dbReference type="ARBA" id="ARBA00022917"/>
    </source>
</evidence>
<sequence>MTNALLEELSWRGLIYQQTDEEGIEALLNKEKVKLYCGADPTADSLHIGHLLPYLTLRRFQDAGHRPIVLVGGATGMVGDPSGKSEERLLQTEEQVERNVQGIKKQMEQLFDFNTENGPILVNNKDWLGQISLLTFLRDYGKHVGVNYMLAKDSIQSRLERGISYTEFTYTILQAIDFGHLNREYDCRIQIGGSDQWGNITSGIELMRRMFGVNDAYGLTIPLVTKADGKKFGKSESGTVWLDKEKTSPYEFYQFWINTTDEDVIKFLKYFTFLSQDEIADLEVAVQTEPHLRKAQTTLAESVTRFIHGEDALKEAKRISQALFKGDLKALTSQEIKAGFKDVPQVTLSRETTNIVDALVETKISPSKRQAREDVNNGAIYINGERQQSLDYTLSKSDRYEDTFTIIRRGKKKYFMVNFE</sequence>
<evidence type="ECO:0000256" key="8">
    <source>
        <dbReference type="ARBA" id="ARBA00023146"/>
    </source>
</evidence>
<dbReference type="GO" id="GO:0006437">
    <property type="term" value="P:tyrosyl-tRNA aminoacylation"/>
    <property type="evidence" value="ECO:0007669"/>
    <property type="project" value="UniProtKB-UniRule"/>
</dbReference>
<dbReference type="HAMAP" id="MF_02006">
    <property type="entry name" value="Tyr_tRNA_synth_type1"/>
    <property type="match status" value="1"/>
</dbReference>
<keyword evidence="7 12" id="KW-0648">Protein biosynthesis</keyword>
<dbReference type="Proteomes" id="UP000524893">
    <property type="component" value="Unassembled WGS sequence"/>
</dbReference>
<keyword evidence="3 12" id="KW-0436">Ligase</keyword>
<evidence type="ECO:0000256" key="3">
    <source>
        <dbReference type="ARBA" id="ARBA00022598"/>
    </source>
</evidence>
<evidence type="ECO:0000259" key="14">
    <source>
        <dbReference type="Pfam" id="PF22421"/>
    </source>
</evidence>
<dbReference type="Pfam" id="PF00579">
    <property type="entry name" value="tRNA-synt_1b"/>
    <property type="match status" value="1"/>
</dbReference>
<evidence type="ECO:0000256" key="9">
    <source>
        <dbReference type="ARBA" id="ARBA00048248"/>
    </source>
</evidence>
<dbReference type="PROSITE" id="PS00178">
    <property type="entry name" value="AA_TRNA_LIGASE_I"/>
    <property type="match status" value="1"/>
</dbReference>
<evidence type="ECO:0000256" key="10">
    <source>
        <dbReference type="ARBA" id="ARBA00048359"/>
    </source>
</evidence>
<dbReference type="Gene3D" id="3.40.50.620">
    <property type="entry name" value="HUPs"/>
    <property type="match status" value="1"/>
</dbReference>
<dbReference type="CDD" id="cd00395">
    <property type="entry name" value="Tyr_Trp_RS_core"/>
    <property type="match status" value="1"/>
</dbReference>
<dbReference type="SUPFAM" id="SSF52374">
    <property type="entry name" value="Nucleotidylyl transferase"/>
    <property type="match status" value="1"/>
</dbReference>
<dbReference type="Pfam" id="PF22421">
    <property type="entry name" value="SYY_C-terminal"/>
    <property type="match status" value="1"/>
</dbReference>
<name>A0A9X0TK23_9STAP</name>
<dbReference type="Gene3D" id="1.10.240.10">
    <property type="entry name" value="Tyrosyl-Transfer RNA Synthetase"/>
    <property type="match status" value="1"/>
</dbReference>
<dbReference type="InterPro" id="IPR024088">
    <property type="entry name" value="Tyr-tRNA-ligase_bac-type"/>
</dbReference>
<gene>
    <name evidence="12" type="primary">tyrS</name>
    <name evidence="15" type="ORF">HR081_00800</name>
</gene>
<comment type="catalytic activity">
    <reaction evidence="9 12">
        <text>tRNA(Tyr) + L-tyrosine + ATP = L-tyrosyl-tRNA(Tyr) + AMP + diphosphate + H(+)</text>
        <dbReference type="Rhea" id="RHEA:10220"/>
        <dbReference type="Rhea" id="RHEA-COMP:9706"/>
        <dbReference type="Rhea" id="RHEA-COMP:9707"/>
        <dbReference type="ChEBI" id="CHEBI:15378"/>
        <dbReference type="ChEBI" id="CHEBI:30616"/>
        <dbReference type="ChEBI" id="CHEBI:33019"/>
        <dbReference type="ChEBI" id="CHEBI:58315"/>
        <dbReference type="ChEBI" id="CHEBI:78442"/>
        <dbReference type="ChEBI" id="CHEBI:78536"/>
        <dbReference type="ChEBI" id="CHEBI:456215"/>
        <dbReference type="EC" id="6.1.1.1"/>
    </reaction>
</comment>
<dbReference type="InterPro" id="IPR054608">
    <property type="entry name" value="SYY-like_C"/>
</dbReference>
<dbReference type="EMBL" id="JABTCN010000001">
    <property type="protein sequence ID" value="MBA8775460.1"/>
    <property type="molecule type" value="Genomic_DNA"/>
</dbReference>
<dbReference type="GO" id="GO:0042803">
    <property type="term" value="F:protein homodimerization activity"/>
    <property type="evidence" value="ECO:0007669"/>
    <property type="project" value="UniProtKB-ARBA"/>
</dbReference>
<dbReference type="PRINTS" id="PR01040">
    <property type="entry name" value="TRNASYNTHTYR"/>
</dbReference>
<dbReference type="FunFam" id="3.40.50.620:FF:000008">
    <property type="entry name" value="Tyrosine--tRNA ligase"/>
    <property type="match status" value="1"/>
</dbReference>
<evidence type="ECO:0000256" key="13">
    <source>
        <dbReference type="PROSITE-ProRule" id="PRU00182"/>
    </source>
</evidence>
<dbReference type="PANTHER" id="PTHR11766">
    <property type="entry name" value="TYROSYL-TRNA SYNTHETASE"/>
    <property type="match status" value="1"/>
</dbReference>